<accession>A0A9D1KGC2</accession>
<dbReference type="Proteomes" id="UP000886881">
    <property type="component" value="Unassembled WGS sequence"/>
</dbReference>
<reference evidence="2" key="1">
    <citation type="submission" date="2020-10" db="EMBL/GenBank/DDBJ databases">
        <authorList>
            <person name="Gilroy R."/>
        </authorList>
    </citation>
    <scope>NUCLEOTIDE SEQUENCE</scope>
    <source>
        <strain evidence="2">ChiHecec2B26-709</strain>
    </source>
</reference>
<dbReference type="PROSITE" id="PS51257">
    <property type="entry name" value="PROKAR_LIPOPROTEIN"/>
    <property type="match status" value="1"/>
</dbReference>
<feature type="signal peptide" evidence="1">
    <location>
        <begin position="1"/>
        <end position="19"/>
    </location>
</feature>
<feature type="chain" id="PRO_5038669235" evidence="1">
    <location>
        <begin position="20"/>
        <end position="1055"/>
    </location>
</feature>
<dbReference type="EMBL" id="DVLC01000027">
    <property type="protein sequence ID" value="HIT46496.1"/>
    <property type="molecule type" value="Genomic_DNA"/>
</dbReference>
<dbReference type="AlphaFoldDB" id="A0A9D1KGC2"/>
<organism evidence="2 3">
    <name type="scientific">Candidatus Cryptobacteroides merdipullorum</name>
    <dbReference type="NCBI Taxonomy" id="2840771"/>
    <lineage>
        <taxon>Bacteria</taxon>
        <taxon>Pseudomonadati</taxon>
        <taxon>Bacteroidota</taxon>
        <taxon>Bacteroidia</taxon>
        <taxon>Bacteroidales</taxon>
        <taxon>Candidatus Cryptobacteroides</taxon>
    </lineage>
</organism>
<evidence type="ECO:0000256" key="1">
    <source>
        <dbReference type="SAM" id="SignalP"/>
    </source>
</evidence>
<gene>
    <name evidence="2" type="ORF">IAC35_01410</name>
</gene>
<evidence type="ECO:0000313" key="2">
    <source>
        <dbReference type="EMBL" id="HIT46496.1"/>
    </source>
</evidence>
<keyword evidence="1" id="KW-0732">Signal</keyword>
<name>A0A9D1KGC2_9BACT</name>
<sequence>MNIKFGVLTASLMLASAVGCVKGTVFPEAGTGPAAEETVTVQFNLLQDGLPESRSSLGSGVESLFTGAVLAAYDKSTGFLELESEIPAEKLGGSLSISLRAGVTYDLYLVGNLRLLGEDGASELPSLPPSLSEIESFSYRLDGGDEGGGLRREDFSEVSRWGIPLCWSLKNFIPRSGSPVDIRMERLFSKVVLTVDHSGIAGTDLEAFVNGSVCVRQSNCLLRPFSPGGSRASCEEDIMEVGDCDASMENALRREYVFYVPENRQGELMPGNTDPADKDMDGVEAACGNSGISRLLTYLEFEGLVSGSDVGLEGPVVYRFFLGRNAVSDFDIERNSEIHVTLGFNPGSVFEPDWKLDSEGLEDSRRFYLSGELAGRLPEGKEIYVRKNRPGTFRLNIDTGEGSPDKFSSAVHVAGDYEPETLTELAWTGDCWAAGHSPEHEPRRLELSELGIEVTCDNGVFVFRVTDTRLFVPGRKVPLKFRLFPGGIETEATIVTAEDIAVTVDQGPALNEEFFLGQKRSLAFKGFAGSMIYYAALQDDVSAGGGGKHGFNRQWKTKPDSSAPFPACALDGAGEPLLPYQDYGAYEGQRLPVTDRLEMYAFYPNSLDSPGFAAAEGKVCICSEDIHNDGLIEIPVRISKPWFECPAGSPDGILIPVDGKEAGLDIGFYTAEGGEPLDRSDFDRELYELLLEPQLGWDASEWQECVRIADDMKSLCLVSTTLDGRKIEDEFQGVQSLGTLTVSGNPYTGLYDVSEDIACFLSLPEGVGTVRHARGKDFYNQSGMKSVIRFEAQCVYAGGDPKQVDLSEEGPSVTFKAGDGVTYGPSFAFDYADGLISMTFDESEQVKESSDGEFVPGGLLVPYGQHRLCFGVTNRWDGRRIEYGADFSVSYNLEVEQFTVFSPKRYATIILTGAKNAEYLKRYGETVDEAALYKMLEAAGSNEWNFHLVVTGPSYLLGGTYHMNRTKTYNIPPCDFDVKFFRSSADKWTEELADAVSAQQVTTWLTSLRFHKDGTSVGVTTDDVEITGSRYISRISIISDFLGYIYRDERFDFID</sequence>
<evidence type="ECO:0000313" key="3">
    <source>
        <dbReference type="Proteomes" id="UP000886881"/>
    </source>
</evidence>
<protein>
    <submittedName>
        <fullName evidence="2">DUF4906 domain-containing protein</fullName>
    </submittedName>
</protein>
<proteinExistence type="predicted"/>
<comment type="caution">
    <text evidence="2">The sequence shown here is derived from an EMBL/GenBank/DDBJ whole genome shotgun (WGS) entry which is preliminary data.</text>
</comment>
<reference evidence="2" key="2">
    <citation type="journal article" date="2021" name="PeerJ">
        <title>Extensive microbial diversity within the chicken gut microbiome revealed by metagenomics and culture.</title>
        <authorList>
            <person name="Gilroy R."/>
            <person name="Ravi A."/>
            <person name="Getino M."/>
            <person name="Pursley I."/>
            <person name="Horton D.L."/>
            <person name="Alikhan N.F."/>
            <person name="Baker D."/>
            <person name="Gharbi K."/>
            <person name="Hall N."/>
            <person name="Watson M."/>
            <person name="Adriaenssens E.M."/>
            <person name="Foster-Nyarko E."/>
            <person name="Jarju S."/>
            <person name="Secka A."/>
            <person name="Antonio M."/>
            <person name="Oren A."/>
            <person name="Chaudhuri R.R."/>
            <person name="La Ragione R."/>
            <person name="Hildebrand F."/>
            <person name="Pallen M.J."/>
        </authorList>
    </citation>
    <scope>NUCLEOTIDE SEQUENCE</scope>
    <source>
        <strain evidence="2">ChiHecec2B26-709</strain>
    </source>
</reference>